<dbReference type="Pfam" id="PF05035">
    <property type="entry name" value="DGOK"/>
    <property type="match status" value="1"/>
</dbReference>
<dbReference type="Gene3D" id="3.30.420.300">
    <property type="entry name" value="2-keto-3-deoxy-galactonokinase, substrate binding domain"/>
    <property type="match status" value="1"/>
</dbReference>
<dbReference type="EMBL" id="AANZ01000020">
    <property type="protein sequence ID" value="EAQ78509.1"/>
    <property type="molecule type" value="Genomic_DNA"/>
</dbReference>
<gene>
    <name evidence="1" type="ORF">DSM3645_26539</name>
</gene>
<evidence type="ECO:0000313" key="1">
    <source>
        <dbReference type="EMBL" id="EAQ78509.1"/>
    </source>
</evidence>
<dbReference type="HOGENOM" id="CLU_058005_0_0_0"/>
<accession>A3ZY23</accession>
<proteinExistence type="predicted"/>
<keyword evidence="1" id="KW-0808">Transferase</keyword>
<name>A3ZY23_9BACT</name>
<dbReference type="Proteomes" id="UP000004358">
    <property type="component" value="Unassembled WGS sequence"/>
</dbReference>
<dbReference type="InterPro" id="IPR042257">
    <property type="entry name" value="DGOK_C"/>
</dbReference>
<keyword evidence="1" id="KW-0418">Kinase</keyword>
<dbReference type="InterPro" id="IPR007729">
    <property type="entry name" value="DGOK"/>
</dbReference>
<dbReference type="eggNOG" id="COG3734">
    <property type="taxonomic scope" value="Bacteria"/>
</dbReference>
<dbReference type="AlphaFoldDB" id="A3ZY23"/>
<dbReference type="GO" id="GO:0008671">
    <property type="term" value="F:2-dehydro-3-deoxygalactonokinase activity"/>
    <property type="evidence" value="ECO:0007669"/>
    <property type="project" value="InterPro"/>
</dbReference>
<reference evidence="1 2" key="1">
    <citation type="submission" date="2006-02" db="EMBL/GenBank/DDBJ databases">
        <authorList>
            <person name="Amann R."/>
            <person name="Ferriera S."/>
            <person name="Johnson J."/>
            <person name="Kravitz S."/>
            <person name="Halpern A."/>
            <person name="Remington K."/>
            <person name="Beeson K."/>
            <person name="Tran B."/>
            <person name="Rogers Y.-H."/>
            <person name="Friedman R."/>
            <person name="Venter J.C."/>
        </authorList>
    </citation>
    <scope>NUCLEOTIDE SEQUENCE [LARGE SCALE GENOMIC DNA]</scope>
    <source>
        <strain evidence="1 2">DSM 3645</strain>
    </source>
</reference>
<dbReference type="InterPro" id="IPR042258">
    <property type="entry name" value="DGOK_N"/>
</dbReference>
<comment type="caution">
    <text evidence="1">The sequence shown here is derived from an EMBL/GenBank/DDBJ whole genome shotgun (WGS) entry which is preliminary data.</text>
</comment>
<dbReference type="STRING" id="314230.DSM3645_26539"/>
<protein>
    <submittedName>
        <fullName evidence="1">2-dehydro-3-deoxygalactonate kinase</fullName>
    </submittedName>
</protein>
<organism evidence="1 2">
    <name type="scientific">Blastopirellula marina DSM 3645</name>
    <dbReference type="NCBI Taxonomy" id="314230"/>
    <lineage>
        <taxon>Bacteria</taxon>
        <taxon>Pseudomonadati</taxon>
        <taxon>Planctomycetota</taxon>
        <taxon>Planctomycetia</taxon>
        <taxon>Pirellulales</taxon>
        <taxon>Pirellulaceae</taxon>
        <taxon>Blastopirellula</taxon>
    </lineage>
</organism>
<evidence type="ECO:0000313" key="2">
    <source>
        <dbReference type="Proteomes" id="UP000004358"/>
    </source>
</evidence>
<dbReference type="Gene3D" id="3.30.420.310">
    <property type="entry name" value="2-keto-3-deoxy-galactonokinase, C-terminal domain"/>
    <property type="match status" value="1"/>
</dbReference>
<dbReference type="GO" id="GO:0034194">
    <property type="term" value="P:D-galactonate catabolic process"/>
    <property type="evidence" value="ECO:0007669"/>
    <property type="project" value="InterPro"/>
</dbReference>
<sequence>MQPASGAIVFERTSSEGAANLAKRATQVDRGALYAKVLRRHVDAITSQIAIDAELTPILISGMASSSMGWSDLPYATLPFRLDGSNLPWRRLDPLAGHPLFLFSGVRADCDVMRGEEMEAVGLGVLTPALHHASATTWLILPGTHSKHLCIQHGTIVDFRTYMTGELYQLLQEQSSLRHSLPLERSIASQPTASEQTAFCDGVEMARRGELTSVLFQVRAKQLLHGDAAAESAALLSGIIIGDELASLARLRNADSSIVLCANATFHPLYRQALDVLGLGRVVTVIPPRDVDHLSALGQWKAFQEINRAARNHDLDPLVCSSAIPSPASVKPTST</sequence>